<organism evidence="1 2">
    <name type="scientific">Erwinia tracheiphila</name>
    <dbReference type="NCBI Taxonomy" id="65700"/>
    <lineage>
        <taxon>Bacteria</taxon>
        <taxon>Pseudomonadati</taxon>
        <taxon>Pseudomonadota</taxon>
        <taxon>Gammaproteobacteria</taxon>
        <taxon>Enterobacterales</taxon>
        <taxon>Erwiniaceae</taxon>
        <taxon>Erwinia</taxon>
    </lineage>
</organism>
<accession>A0A0M2K5F4</accession>
<protein>
    <submittedName>
        <fullName evidence="1">Transposase</fullName>
    </submittedName>
</protein>
<name>A0A0M2K5F4_9GAMM</name>
<comment type="caution">
    <text evidence="1">The sequence shown here is derived from an EMBL/GenBank/DDBJ whole genome shotgun (WGS) entry which is preliminary data.</text>
</comment>
<proteinExistence type="predicted"/>
<dbReference type="AlphaFoldDB" id="A0A0M2K5F4"/>
<evidence type="ECO:0000313" key="2">
    <source>
        <dbReference type="Proteomes" id="UP000033924"/>
    </source>
</evidence>
<sequence>MNRFRRTLSRREKKSENYEALLHFSCGLIVWNKRLLIQAFNIQILSLFRG</sequence>
<dbReference type="Proteomes" id="UP000033924">
    <property type="component" value="Unassembled WGS sequence"/>
</dbReference>
<gene>
    <name evidence="1" type="ORF">SY86_02790</name>
</gene>
<evidence type="ECO:0000313" key="1">
    <source>
        <dbReference type="EMBL" id="KKF34615.1"/>
    </source>
</evidence>
<dbReference type="PATRIC" id="fig|65700.7.peg.702"/>
<reference evidence="1 2" key="1">
    <citation type="submission" date="2015-01" db="EMBL/GenBank/DDBJ databases">
        <title>Erwinia tracheiphila.</title>
        <authorList>
            <person name="Shapiro L.R."/>
        </authorList>
    </citation>
    <scope>NUCLEOTIDE SEQUENCE [LARGE SCALE GENOMIC DNA]</scope>
    <source>
        <strain evidence="1 2">BuffGH</strain>
    </source>
</reference>
<keyword evidence="2" id="KW-1185">Reference proteome</keyword>
<dbReference type="EMBL" id="JXNU01000003">
    <property type="protein sequence ID" value="KKF34615.1"/>
    <property type="molecule type" value="Genomic_DNA"/>
</dbReference>